<evidence type="ECO:0000313" key="2">
    <source>
        <dbReference type="EMBL" id="EGO22801.1"/>
    </source>
</evidence>
<feature type="transmembrane region" description="Helical" evidence="1">
    <location>
        <begin position="110"/>
        <end position="130"/>
    </location>
</feature>
<feature type="transmembrane region" description="Helical" evidence="1">
    <location>
        <begin position="219"/>
        <end position="237"/>
    </location>
</feature>
<dbReference type="Proteomes" id="UP000008064">
    <property type="component" value="Unassembled WGS sequence"/>
</dbReference>
<evidence type="ECO:0000256" key="1">
    <source>
        <dbReference type="SAM" id="Phobius"/>
    </source>
</evidence>
<protein>
    <submittedName>
        <fullName evidence="2">Uncharacterized protein</fullName>
    </submittedName>
</protein>
<accession>F8P0W7</accession>
<feature type="transmembrane region" description="Helical" evidence="1">
    <location>
        <begin position="188"/>
        <end position="213"/>
    </location>
</feature>
<dbReference type="RefSeq" id="XP_007320041.1">
    <property type="nucleotide sequence ID" value="XM_007319979.1"/>
</dbReference>
<dbReference type="GeneID" id="18819905"/>
<dbReference type="OrthoDB" id="2905268at2759"/>
<dbReference type="EMBL" id="GL945436">
    <property type="protein sequence ID" value="EGO22801.1"/>
    <property type="molecule type" value="Genomic_DNA"/>
</dbReference>
<keyword evidence="1" id="KW-1133">Transmembrane helix</keyword>
<dbReference type="KEGG" id="sla:SERLADRAFT_471241"/>
<sequence length="270" mass="30427">MFFMLTVQAANALLQKPRYGCKIADHRAVLLGYIFITFALGTIGFAGNVKYTEMVWIDLRDSPGGPAALIENELDYWINLMALACYYIMEWFMEALLLHRCFIIWNWEKYIIIPMTTLFLAMVAMSILVLAESSGAVFYNINTQIAYLCIEVGITVIYTILVTSRLLSMRRQMKDILGQEHVRTYEAVVAMVIESAAFYSIVGIIFIITFAIHSNISNLVFLAISHIQGIAQLLIIIRVAQGRAYSSGTVHTGNGTSLEFNGVRRCSQHR</sequence>
<dbReference type="HOGENOM" id="CLU_044614_0_1_1"/>
<gene>
    <name evidence="2" type="ORF">SERLADRAFT_471241</name>
</gene>
<reference evidence="2" key="1">
    <citation type="submission" date="2011-04" db="EMBL/GenBank/DDBJ databases">
        <title>Evolution of plant cell wall degrading machinery underlies the functional diversity of forest fungi.</title>
        <authorList>
            <consortium name="US DOE Joint Genome Institute (JGI-PGF)"/>
            <person name="Eastwood D.C."/>
            <person name="Floudas D."/>
            <person name="Binder M."/>
            <person name="Majcherczyk A."/>
            <person name="Schneider P."/>
            <person name="Aerts A."/>
            <person name="Asiegbu F.O."/>
            <person name="Baker S.E."/>
            <person name="Barry K."/>
            <person name="Bendiksby M."/>
            <person name="Blumentritt M."/>
            <person name="Coutinho P.M."/>
            <person name="Cullen D."/>
            <person name="Cullen D."/>
            <person name="Gathman A."/>
            <person name="Goodell B."/>
            <person name="Henrissat B."/>
            <person name="Ihrmark K."/>
            <person name="Kauserud H."/>
            <person name="Kohler A."/>
            <person name="LaButti K."/>
            <person name="Lapidus A."/>
            <person name="Lavin J.L."/>
            <person name="Lee Y.-H."/>
            <person name="Lindquist E."/>
            <person name="Lilly W."/>
            <person name="Lucas S."/>
            <person name="Morin E."/>
            <person name="Murat C."/>
            <person name="Oguiza J.A."/>
            <person name="Park J."/>
            <person name="Pisabarro A.G."/>
            <person name="Riley R."/>
            <person name="Rosling A."/>
            <person name="Salamov A."/>
            <person name="Schmidt O."/>
            <person name="Schmutz J."/>
            <person name="Skrede I."/>
            <person name="Stenlid J."/>
            <person name="Wiebenga A."/>
            <person name="Xie X."/>
            <person name="Kues U."/>
            <person name="Hibbett D.S."/>
            <person name="Hoffmeister D."/>
            <person name="Hogberg N."/>
            <person name="Martin F."/>
            <person name="Grigoriev I.V."/>
            <person name="Watkinson S.C."/>
        </authorList>
    </citation>
    <scope>NUCLEOTIDE SEQUENCE</scope>
    <source>
        <strain evidence="2">S7.9</strain>
    </source>
</reference>
<keyword evidence="1" id="KW-0472">Membrane</keyword>
<feature type="non-terminal residue" evidence="2">
    <location>
        <position position="270"/>
    </location>
</feature>
<feature type="transmembrane region" description="Helical" evidence="1">
    <location>
        <begin position="76"/>
        <end position="98"/>
    </location>
</feature>
<organism>
    <name type="scientific">Serpula lacrymans var. lacrymans (strain S7.9)</name>
    <name type="common">Dry rot fungus</name>
    <dbReference type="NCBI Taxonomy" id="578457"/>
    <lineage>
        <taxon>Eukaryota</taxon>
        <taxon>Fungi</taxon>
        <taxon>Dikarya</taxon>
        <taxon>Basidiomycota</taxon>
        <taxon>Agaricomycotina</taxon>
        <taxon>Agaricomycetes</taxon>
        <taxon>Agaricomycetidae</taxon>
        <taxon>Boletales</taxon>
        <taxon>Coniophorineae</taxon>
        <taxon>Serpulaceae</taxon>
        <taxon>Serpula</taxon>
    </lineage>
</organism>
<name>F8P0W7_SERL9</name>
<feature type="transmembrane region" description="Helical" evidence="1">
    <location>
        <begin position="145"/>
        <end position="167"/>
    </location>
</feature>
<dbReference type="AlphaFoldDB" id="F8P0W7"/>
<feature type="transmembrane region" description="Helical" evidence="1">
    <location>
        <begin position="28"/>
        <end position="46"/>
    </location>
</feature>
<keyword evidence="1" id="KW-0812">Transmembrane</keyword>
<proteinExistence type="predicted"/>